<keyword evidence="7 10" id="KW-0408">Iron</keyword>
<comment type="caution">
    <text evidence="13">The sequence shown here is derived from an EMBL/GenBank/DDBJ whole genome shotgun (WGS) entry which is preliminary data.</text>
</comment>
<feature type="region of interest" description="Fe-S binding site B" evidence="10">
    <location>
        <begin position="295"/>
        <end position="309"/>
    </location>
</feature>
<evidence type="ECO:0000313" key="13">
    <source>
        <dbReference type="EMBL" id="KPI38924.1"/>
    </source>
</evidence>
<dbReference type="OrthoDB" id="311633at2759"/>
<comment type="domain">
    <text evidence="10">The twin Cx2C motifs are involved in the recognition by the mitochondrial MIA40-ERV1 disulfide relay system. The formation of 2 disulfide bonds in the Cx2C motifs through dithiol/disulfide exchange reactions effectively traps the protein in the mitochondrial intermembrane space.</text>
</comment>
<evidence type="ECO:0000259" key="11">
    <source>
        <dbReference type="Pfam" id="PF05093"/>
    </source>
</evidence>
<comment type="subcellular location">
    <subcellularLocation>
        <location evidence="10">Cytoplasm</location>
    </subcellularLocation>
    <subcellularLocation>
        <location evidence="10">Mitochondrion intermembrane space</location>
    </subcellularLocation>
</comment>
<evidence type="ECO:0000256" key="10">
    <source>
        <dbReference type="HAMAP-Rule" id="MF_03115"/>
    </source>
</evidence>
<name>A0A0N1H7G4_9EURO</name>
<evidence type="ECO:0000256" key="3">
    <source>
        <dbReference type="ARBA" id="ARBA00022485"/>
    </source>
</evidence>
<evidence type="ECO:0000256" key="5">
    <source>
        <dbReference type="ARBA" id="ARBA00022714"/>
    </source>
</evidence>
<evidence type="ECO:0000256" key="8">
    <source>
        <dbReference type="ARBA" id="ARBA00023014"/>
    </source>
</evidence>
<evidence type="ECO:0000259" key="12">
    <source>
        <dbReference type="Pfam" id="PF16803"/>
    </source>
</evidence>
<feature type="domain" description="Anamorsin C-terminal" evidence="11">
    <location>
        <begin position="230"/>
        <end position="325"/>
    </location>
</feature>
<feature type="binding site" evidence="10">
    <location>
        <position position="309"/>
    </location>
    <ligand>
        <name>[4Fe-4S] cluster</name>
        <dbReference type="ChEBI" id="CHEBI:49883"/>
    </ligand>
</feature>
<comment type="cofactor">
    <cofactor evidence="1 10">
        <name>[4Fe-4S] cluster</name>
        <dbReference type="ChEBI" id="CHEBI:49883"/>
    </cofactor>
</comment>
<organism evidence="13 14">
    <name type="scientific">Cyphellophora attinorum</name>
    <dbReference type="NCBI Taxonomy" id="1664694"/>
    <lineage>
        <taxon>Eukaryota</taxon>
        <taxon>Fungi</taxon>
        <taxon>Dikarya</taxon>
        <taxon>Ascomycota</taxon>
        <taxon>Pezizomycotina</taxon>
        <taxon>Eurotiomycetes</taxon>
        <taxon>Chaetothyriomycetidae</taxon>
        <taxon>Chaetothyriales</taxon>
        <taxon>Cyphellophoraceae</taxon>
        <taxon>Cyphellophora</taxon>
    </lineage>
</organism>
<keyword evidence="3 10" id="KW-0004">4Fe-4S</keyword>
<keyword evidence="4 10" id="KW-0963">Cytoplasm</keyword>
<evidence type="ECO:0000256" key="2">
    <source>
        <dbReference type="ARBA" id="ARBA00008169"/>
    </source>
</evidence>
<dbReference type="PANTHER" id="PTHR13273">
    <property type="entry name" value="ANAMORSIN"/>
    <property type="match status" value="1"/>
</dbReference>
<keyword evidence="5 10" id="KW-0001">2Fe-2S</keyword>
<dbReference type="AlphaFoldDB" id="A0A0N1H7G4"/>
<comment type="similarity">
    <text evidence="2 10">Belongs to the anamorsin family.</text>
</comment>
<dbReference type="PANTHER" id="PTHR13273:SF14">
    <property type="entry name" value="ANAMORSIN"/>
    <property type="match status" value="1"/>
</dbReference>
<protein>
    <submittedName>
        <fullName evidence="13">Fe-S cluster assembly protein dre2</fullName>
    </submittedName>
</protein>
<keyword evidence="9 10" id="KW-0496">Mitochondrion</keyword>
<dbReference type="VEuPathDB" id="FungiDB:AB675_5726"/>
<dbReference type="InterPro" id="IPR031838">
    <property type="entry name" value="Dre2_N"/>
</dbReference>
<dbReference type="STRING" id="1664694.A0A0N1H7G4"/>
<dbReference type="InterPro" id="IPR007785">
    <property type="entry name" value="Anamorsin"/>
</dbReference>
<keyword evidence="6 10" id="KW-0479">Metal-binding</keyword>
<feature type="domain" description="Fe-S cluster assembly protein Dre2 N-terminal" evidence="12">
    <location>
        <begin position="27"/>
        <end position="158"/>
    </location>
</feature>
<accession>A0A0N1H7G4</accession>
<dbReference type="GO" id="GO:0046872">
    <property type="term" value="F:metal ion binding"/>
    <property type="evidence" value="ECO:0007669"/>
    <property type="project" value="UniProtKB-KW"/>
</dbReference>
<dbReference type="EMBL" id="LFJN01000017">
    <property type="protein sequence ID" value="KPI38924.1"/>
    <property type="molecule type" value="Genomic_DNA"/>
</dbReference>
<sequence>MAPSLIMDTSDDFVLPSKTAPPQVARRTLLLSPPSLSSHQEKLTNVLQMHDRSQTDLQMLDRLAMGLVSLPESTYEIVMILSDADGTRRESSSLITRDMMSLLVRSMKPTGVLHSQDQSYGQREGAEKNEAILAGLTYEPGRGFVKPDYNSQETVPLRCGKRKAVAQAAGGITNGGTGSVSLPLAAKRKSDEVTNGLPAGVGFDDGNDSDDELIDEDELMADEDLSRPITVPKECAPKAKRRRACKDCTCGLAARLEAEDKEKRDQADKNLNTLKLQSDDLAEVDFTVEGKVGSCGNCSLGDAFRCDGCPYIGLPAFKPGEEVTILNNEVQL</sequence>
<keyword evidence="14" id="KW-1185">Reference proteome</keyword>
<keyword evidence="8 10" id="KW-0411">Iron-sulfur</keyword>
<dbReference type="Pfam" id="PF05093">
    <property type="entry name" value="CIAPIN1"/>
    <property type="match status" value="1"/>
</dbReference>
<feature type="short sequence motif" description="Cx2C motif 1" evidence="10">
    <location>
        <begin position="295"/>
        <end position="298"/>
    </location>
</feature>
<dbReference type="RefSeq" id="XP_017998887.1">
    <property type="nucleotide sequence ID" value="XM_018145962.1"/>
</dbReference>
<feature type="short sequence motif" description="Cx2C motif 2" evidence="10">
    <location>
        <begin position="306"/>
        <end position="309"/>
    </location>
</feature>
<evidence type="ECO:0000256" key="1">
    <source>
        <dbReference type="ARBA" id="ARBA00001966"/>
    </source>
</evidence>
<dbReference type="GO" id="GO:0051539">
    <property type="term" value="F:4 iron, 4 sulfur cluster binding"/>
    <property type="evidence" value="ECO:0007669"/>
    <property type="project" value="UniProtKB-KW"/>
</dbReference>
<dbReference type="Gene3D" id="3.40.50.11000">
    <property type="entry name" value="Fe-S cluster assembly protein Dre2, N-terminal domain"/>
    <property type="match status" value="1"/>
</dbReference>
<dbReference type="GO" id="GO:0051537">
    <property type="term" value="F:2 iron, 2 sulfur cluster binding"/>
    <property type="evidence" value="ECO:0007669"/>
    <property type="project" value="UniProtKB-UniRule"/>
</dbReference>
<comment type="domain">
    <text evidence="10">The N-terminal domain has structural similarity with S-adenosyl-L-methionine-dependent methyltransferases, but does not bind S-adenosyl-L-methionine. It is required for correct assembly of the 2 Fe-S clusters.</text>
</comment>
<feature type="binding site" evidence="10">
    <location>
        <position position="306"/>
    </location>
    <ligand>
        <name>[4Fe-4S] cluster</name>
        <dbReference type="ChEBI" id="CHEBI:49883"/>
    </ligand>
</feature>
<dbReference type="Pfam" id="PF16803">
    <property type="entry name" value="DRE2_N"/>
    <property type="match status" value="1"/>
</dbReference>
<evidence type="ECO:0000313" key="14">
    <source>
        <dbReference type="Proteomes" id="UP000038010"/>
    </source>
</evidence>
<evidence type="ECO:0000256" key="9">
    <source>
        <dbReference type="ARBA" id="ARBA00023128"/>
    </source>
</evidence>
<feature type="binding site" evidence="10">
    <location>
        <position position="295"/>
    </location>
    <ligand>
        <name>[4Fe-4S] cluster</name>
        <dbReference type="ChEBI" id="CHEBI:49883"/>
    </ligand>
</feature>
<feature type="binding site" evidence="10">
    <location>
        <position position="298"/>
    </location>
    <ligand>
        <name>[4Fe-4S] cluster</name>
        <dbReference type="ChEBI" id="CHEBI:49883"/>
    </ligand>
</feature>
<evidence type="ECO:0000256" key="6">
    <source>
        <dbReference type="ARBA" id="ARBA00022723"/>
    </source>
</evidence>
<feature type="binding site" evidence="10">
    <location>
        <position position="248"/>
    </location>
    <ligand>
        <name>[2Fe-2S] cluster</name>
        <dbReference type="ChEBI" id="CHEBI:190135"/>
    </ligand>
</feature>
<evidence type="ECO:0000256" key="4">
    <source>
        <dbReference type="ARBA" id="ARBA00022490"/>
    </source>
</evidence>
<comment type="caution">
    <text evidence="10">Lacks conserved residue(s) required for the propagation of feature annotation.</text>
</comment>
<comment type="domain">
    <text evidence="10">The C-terminal domain binds 2 Fe-S clusters but is otherwise mostly in an intrinsically disordered conformation.</text>
</comment>
<comment type="cofactor">
    <cofactor evidence="10">
        <name>[2Fe-2S] cluster</name>
        <dbReference type="ChEBI" id="CHEBI:190135"/>
    </cofactor>
</comment>
<evidence type="ECO:0000256" key="7">
    <source>
        <dbReference type="ARBA" id="ARBA00023004"/>
    </source>
</evidence>
<proteinExistence type="inferred from homology"/>
<dbReference type="GO" id="GO:0009055">
    <property type="term" value="F:electron transfer activity"/>
    <property type="evidence" value="ECO:0007669"/>
    <property type="project" value="UniProtKB-UniRule"/>
</dbReference>
<dbReference type="InterPro" id="IPR046408">
    <property type="entry name" value="CIAPIN1"/>
</dbReference>
<feature type="binding site" evidence="10">
    <location>
        <position position="250"/>
    </location>
    <ligand>
        <name>[2Fe-2S] cluster</name>
        <dbReference type="ChEBI" id="CHEBI:190135"/>
    </ligand>
</feature>
<gene>
    <name evidence="13" type="ORF">AB675_5726</name>
</gene>
<feature type="binding site" evidence="10">
    <location>
        <position position="245"/>
    </location>
    <ligand>
        <name>[2Fe-2S] cluster</name>
        <dbReference type="ChEBI" id="CHEBI:190135"/>
    </ligand>
</feature>
<dbReference type="GeneID" id="28737842"/>
<dbReference type="Proteomes" id="UP000038010">
    <property type="component" value="Unassembled WGS sequence"/>
</dbReference>
<dbReference type="HAMAP" id="MF_03115">
    <property type="entry name" value="Anamorsin"/>
    <property type="match status" value="1"/>
</dbReference>
<reference evidence="13 14" key="1">
    <citation type="submission" date="2015-06" db="EMBL/GenBank/DDBJ databases">
        <title>Draft genome of the ant-associated black yeast Phialophora attae CBS 131958.</title>
        <authorList>
            <person name="Moreno L.F."/>
            <person name="Stielow B.J."/>
            <person name="de Hoog S."/>
            <person name="Vicente V.A."/>
            <person name="Weiss V.A."/>
            <person name="de Vries M."/>
            <person name="Cruz L.M."/>
            <person name="Souza E.M."/>
        </authorList>
    </citation>
    <scope>NUCLEOTIDE SEQUENCE [LARGE SCALE GENOMIC DNA]</scope>
    <source>
        <strain evidence="13 14">CBS 131958</strain>
    </source>
</reference>
<feature type="binding site" evidence="10">
    <location>
        <position position="235"/>
    </location>
    <ligand>
        <name>[2Fe-2S] cluster</name>
        <dbReference type="ChEBI" id="CHEBI:190135"/>
    </ligand>
</feature>
<dbReference type="GO" id="GO:0016226">
    <property type="term" value="P:iron-sulfur cluster assembly"/>
    <property type="evidence" value="ECO:0007669"/>
    <property type="project" value="UniProtKB-UniRule"/>
</dbReference>
<dbReference type="GO" id="GO:0005758">
    <property type="term" value="C:mitochondrial intermembrane space"/>
    <property type="evidence" value="ECO:0007669"/>
    <property type="project" value="UniProtKB-SubCell"/>
</dbReference>